<dbReference type="EMBL" id="OCNJ01000004">
    <property type="protein sequence ID" value="SOD94575.1"/>
    <property type="molecule type" value="Genomic_DNA"/>
</dbReference>
<dbReference type="Proteomes" id="UP000219621">
    <property type="component" value="Unassembled WGS sequence"/>
</dbReference>
<evidence type="ECO:0000256" key="2">
    <source>
        <dbReference type="HAMAP-Rule" id="MF_00055"/>
    </source>
</evidence>
<name>A0A286GGB3_9PROT</name>
<dbReference type="InterPro" id="IPR027485">
    <property type="entry name" value="AMMECR1_N"/>
</dbReference>
<dbReference type="Gene3D" id="3.40.830.10">
    <property type="entry name" value="LigB-like"/>
    <property type="match status" value="1"/>
</dbReference>
<evidence type="ECO:0000313" key="5">
    <source>
        <dbReference type="Proteomes" id="UP000219621"/>
    </source>
</evidence>
<dbReference type="OrthoDB" id="9782820at2"/>
<dbReference type="InterPro" id="IPR002737">
    <property type="entry name" value="MEMO1_fam"/>
</dbReference>
<reference evidence="4 5" key="1">
    <citation type="submission" date="2017-09" db="EMBL/GenBank/DDBJ databases">
        <authorList>
            <person name="Ehlers B."/>
            <person name="Leendertz F.H."/>
        </authorList>
    </citation>
    <scope>NUCLEOTIDE SEQUENCE [LARGE SCALE GENOMIC DNA]</scope>
    <source>
        <strain evidence="4 5">USBA 140</strain>
    </source>
</reference>
<organism evidence="4 5">
    <name type="scientific">Caenispirillum bisanense</name>
    <dbReference type="NCBI Taxonomy" id="414052"/>
    <lineage>
        <taxon>Bacteria</taxon>
        <taxon>Pseudomonadati</taxon>
        <taxon>Pseudomonadota</taxon>
        <taxon>Alphaproteobacteria</taxon>
        <taxon>Rhodospirillales</taxon>
        <taxon>Novispirillaceae</taxon>
        <taxon>Caenispirillum</taxon>
    </lineage>
</organism>
<dbReference type="NCBIfam" id="TIGR00296">
    <property type="entry name" value="TIGR00296 family protein"/>
    <property type="match status" value="1"/>
</dbReference>
<dbReference type="RefSeq" id="WP_097279015.1">
    <property type="nucleotide sequence ID" value="NZ_OCNJ01000004.1"/>
</dbReference>
<dbReference type="Gene3D" id="3.30.1490.150">
    <property type="entry name" value="Hypothetical protein ph0010, domain 2"/>
    <property type="match status" value="1"/>
</dbReference>
<comment type="similarity">
    <text evidence="1 2">Belongs to the MEMO1 family.</text>
</comment>
<dbReference type="PANTHER" id="PTHR11060:SF0">
    <property type="entry name" value="PROTEIN MEMO1"/>
    <property type="match status" value="1"/>
</dbReference>
<sequence length="467" mass="49270">MTHMRPAAVAGAFYPGDAESLSRTLADLMAEARASVPAAAPAPKAIIAPHAGYVYSGPVAARAYARLAPLAGTVRRVVLLGPAHRVAFRGMALPTAAAFATPLGPVTLDTAAIEDLVATVPGCGYSDEAHAEEHSLEVHLPFLKAVLGDVAVVPVCVGEARPEDVAALLDHLWGGPETLIVVSTDLSHFLDYDSCRRVDGETRAAIEALDPARLTYDRACGRTPMAGLLLAAKRRGMTIETLDVRSSGDTAGPRDRVVGYGAWALWEAGAGASTPSPEAAVEAMLRDHGPALIDLARRSIAHGLDHGAPLVVDPMTLPEPLRHNGACFVTLTIDGTLRGCIGSPQAWRPLAQDVAENAWRTAFHDPRFPPLTEAEWPGVAVSLSVLTPPEPFPVRDEADLIARLRPGVDGLILGDGGARGLFLPAVWETLPDPRDFVAHLEHKAGLPAGYWSDTVTVERFTAKSVKG</sequence>
<dbReference type="InterPro" id="IPR002733">
    <property type="entry name" value="AMMECR1_domain"/>
</dbReference>
<accession>A0A286GGB3</accession>
<dbReference type="CDD" id="cd07361">
    <property type="entry name" value="MEMO_like"/>
    <property type="match status" value="1"/>
</dbReference>
<gene>
    <name evidence="4" type="ORF">SAMN05421508_10437</name>
</gene>
<dbReference type="PROSITE" id="PS51112">
    <property type="entry name" value="AMMECR1"/>
    <property type="match status" value="1"/>
</dbReference>
<dbReference type="AlphaFoldDB" id="A0A286GGB3"/>
<dbReference type="InterPro" id="IPR023473">
    <property type="entry name" value="AMMECR1"/>
</dbReference>
<evidence type="ECO:0000256" key="1">
    <source>
        <dbReference type="ARBA" id="ARBA00006315"/>
    </source>
</evidence>
<dbReference type="PANTHER" id="PTHR11060">
    <property type="entry name" value="PROTEIN MEMO1"/>
    <property type="match status" value="1"/>
</dbReference>
<dbReference type="Pfam" id="PF01875">
    <property type="entry name" value="Memo"/>
    <property type="match status" value="1"/>
</dbReference>
<keyword evidence="5" id="KW-1185">Reference proteome</keyword>
<dbReference type="NCBIfam" id="TIGR04336">
    <property type="entry name" value="AmmeMemoSam_B"/>
    <property type="match status" value="1"/>
</dbReference>
<dbReference type="HAMAP" id="MF_00055">
    <property type="entry name" value="MEMO1"/>
    <property type="match status" value="1"/>
</dbReference>
<proteinExistence type="inferred from homology"/>
<dbReference type="Gene3D" id="3.30.700.20">
    <property type="entry name" value="Hypothetical protein ph0010, domain 1"/>
    <property type="match status" value="1"/>
</dbReference>
<dbReference type="NCBIfam" id="TIGR04335">
    <property type="entry name" value="AmmeMemoSam_A"/>
    <property type="match status" value="1"/>
</dbReference>
<dbReference type="InterPro" id="IPR027623">
    <property type="entry name" value="AmmeMemoSam_A"/>
</dbReference>
<feature type="domain" description="AMMECR1" evidence="3">
    <location>
        <begin position="287"/>
        <end position="467"/>
    </location>
</feature>
<dbReference type="Pfam" id="PF01871">
    <property type="entry name" value="AMMECR1"/>
    <property type="match status" value="1"/>
</dbReference>
<dbReference type="SUPFAM" id="SSF143447">
    <property type="entry name" value="AMMECR1-like"/>
    <property type="match status" value="1"/>
</dbReference>
<dbReference type="InterPro" id="IPR036071">
    <property type="entry name" value="AMMECR1_dom_sf"/>
</dbReference>
<protein>
    <recommendedName>
        <fullName evidence="2">MEMO1 family protein SAMN05421508_10437</fullName>
    </recommendedName>
</protein>
<evidence type="ECO:0000259" key="3">
    <source>
        <dbReference type="PROSITE" id="PS51112"/>
    </source>
</evidence>
<evidence type="ECO:0000313" key="4">
    <source>
        <dbReference type="EMBL" id="SOD94575.1"/>
    </source>
</evidence>